<protein>
    <submittedName>
        <fullName evidence="2">Uncharacterized protein</fullName>
    </submittedName>
</protein>
<feature type="chain" id="PRO_5036734126" evidence="1">
    <location>
        <begin position="21"/>
        <end position="174"/>
    </location>
</feature>
<comment type="caution">
    <text evidence="2">The sequence shown here is derived from an EMBL/GenBank/DDBJ whole genome shotgun (WGS) entry which is preliminary data.</text>
</comment>
<name>A0A919KHA0_9XANT</name>
<organism evidence="2 3">
    <name type="scientific">Xanthomonas boreopolis</name>
    <dbReference type="NCBI Taxonomy" id="86183"/>
    <lineage>
        <taxon>Bacteria</taxon>
        <taxon>Pseudomonadati</taxon>
        <taxon>Pseudomonadota</taxon>
        <taxon>Gammaproteobacteria</taxon>
        <taxon>Lysobacterales</taxon>
        <taxon>Lysobacteraceae</taxon>
        <taxon>Xanthomonas</taxon>
    </lineage>
</organism>
<dbReference type="EMBL" id="BNBA01000004">
    <property type="protein sequence ID" value="GHH48775.1"/>
    <property type="molecule type" value="Genomic_DNA"/>
</dbReference>
<keyword evidence="3" id="KW-1185">Reference proteome</keyword>
<sequence length="174" mass="18103">MTRPLLAALGLAFAAGTCAAAEPATAPDLPALIECRQDIAAYAHGIVPVLNDPAAAEALGWQALPRSNPFMSEFRLPAPVAAFGASSDHLVVSGGTIMLLLDGPDPRTLAKRLQLETGVDTPEKFMAGREVASRDVVTPGTGEKMVESVILSVSDVRSHPGKTLAGCTYDLDKP</sequence>
<dbReference type="AlphaFoldDB" id="A0A919KHA0"/>
<feature type="signal peptide" evidence="1">
    <location>
        <begin position="1"/>
        <end position="20"/>
    </location>
</feature>
<evidence type="ECO:0000256" key="1">
    <source>
        <dbReference type="SAM" id="SignalP"/>
    </source>
</evidence>
<dbReference type="RefSeq" id="WP_140720068.1">
    <property type="nucleotide sequence ID" value="NZ_BNBA01000004.1"/>
</dbReference>
<dbReference type="Proteomes" id="UP000623958">
    <property type="component" value="Unassembled WGS sequence"/>
</dbReference>
<gene>
    <name evidence="2" type="ORF">GCM10009090_07260</name>
</gene>
<accession>A0A919KHA0</accession>
<evidence type="ECO:0000313" key="2">
    <source>
        <dbReference type="EMBL" id="GHH48775.1"/>
    </source>
</evidence>
<reference evidence="2" key="2">
    <citation type="submission" date="2020-09" db="EMBL/GenBank/DDBJ databases">
        <authorList>
            <person name="Sun Q."/>
            <person name="Ohkuma M."/>
        </authorList>
    </citation>
    <scope>NUCLEOTIDE SEQUENCE</scope>
    <source>
        <strain evidence="2">JCM 13306</strain>
    </source>
</reference>
<keyword evidence="1" id="KW-0732">Signal</keyword>
<evidence type="ECO:0000313" key="3">
    <source>
        <dbReference type="Proteomes" id="UP000623958"/>
    </source>
</evidence>
<proteinExistence type="predicted"/>
<reference evidence="2" key="1">
    <citation type="journal article" date="2014" name="Int. J. Syst. Evol. Microbiol.">
        <title>Complete genome sequence of Corynebacterium casei LMG S-19264T (=DSM 44701T), isolated from a smear-ripened cheese.</title>
        <authorList>
            <consortium name="US DOE Joint Genome Institute (JGI-PGF)"/>
            <person name="Walter F."/>
            <person name="Albersmeier A."/>
            <person name="Kalinowski J."/>
            <person name="Ruckert C."/>
        </authorList>
    </citation>
    <scope>NUCLEOTIDE SEQUENCE</scope>
    <source>
        <strain evidence="2">JCM 13306</strain>
    </source>
</reference>